<dbReference type="GO" id="GO:0043565">
    <property type="term" value="F:sequence-specific DNA binding"/>
    <property type="evidence" value="ECO:0007669"/>
    <property type="project" value="TreeGrafter"/>
</dbReference>
<feature type="domain" description="JmjC" evidence="1">
    <location>
        <begin position="114"/>
        <end position="270"/>
    </location>
</feature>
<dbReference type="GO" id="GO:0005634">
    <property type="term" value="C:nucleus"/>
    <property type="evidence" value="ECO:0007669"/>
    <property type="project" value="TreeGrafter"/>
</dbReference>
<evidence type="ECO:0000313" key="3">
    <source>
        <dbReference type="Proteomes" id="UP000318582"/>
    </source>
</evidence>
<dbReference type="GO" id="GO:0005737">
    <property type="term" value="C:cytoplasm"/>
    <property type="evidence" value="ECO:0007669"/>
    <property type="project" value="TreeGrafter"/>
</dbReference>
<dbReference type="PANTHER" id="PTHR12480:SF6">
    <property type="entry name" value="2-OXOGLUTARATE AND IRON-DEPENDENT OXYGENASE JMJD4"/>
    <property type="match status" value="1"/>
</dbReference>
<dbReference type="SMART" id="SM00558">
    <property type="entry name" value="JmjC"/>
    <property type="match status" value="1"/>
</dbReference>
<accession>A0A507DXX5</accession>
<evidence type="ECO:0000313" key="2">
    <source>
        <dbReference type="EMBL" id="TPX56639.1"/>
    </source>
</evidence>
<dbReference type="Pfam" id="PF13621">
    <property type="entry name" value="Cupin_8"/>
    <property type="match status" value="1"/>
</dbReference>
<proteinExistence type="predicted"/>
<dbReference type="Gene3D" id="2.60.120.650">
    <property type="entry name" value="Cupin"/>
    <property type="match status" value="1"/>
</dbReference>
<dbReference type="SUPFAM" id="SSF51197">
    <property type="entry name" value="Clavaminate synthase-like"/>
    <property type="match status" value="1"/>
</dbReference>
<comment type="caution">
    <text evidence="2">The sequence shown here is derived from an EMBL/GenBank/DDBJ whole genome shotgun (WGS) entry which is preliminary data.</text>
</comment>
<dbReference type="Proteomes" id="UP000318582">
    <property type="component" value="Unassembled WGS sequence"/>
</dbReference>
<gene>
    <name evidence="2" type="ORF">PhCBS80983_g04389</name>
</gene>
<dbReference type="AlphaFoldDB" id="A0A507DXX5"/>
<protein>
    <recommendedName>
        <fullName evidence="1">JmjC domain-containing protein</fullName>
    </recommendedName>
</protein>
<dbReference type="STRING" id="109895.A0A507DXX5"/>
<sequence>MDRANSQAESEYVIRFGGPGQPSIPRYTRYNDNCIQHDRICILTFPLQPASEKWTVLDNQKRRPNYPYLRARYGHHVVQPTGRTEPMRFEEFLNSMEAGEEIYLRDWHLLRECQKEGDEESFYTTPQWVADDWLNAYLDTDGDDDYRFVYMGASGTCTTLHVDVFNSFSWSANICGIKKWTFFPPFQSAYLTNARGDTIADIRTASPTEFPAFHMHTTPIIIYQRPGELVFVPSRWYHQVENIGETISINHNWCNARNIDTIFENLETDLAYIRNAIGEHRIEMGEDEWDPHCQMMLRANNAGFGYEMLWDFLVFHAGRLLMLKDQGRHRSSVPPWEDEDAVADGMKKVTALWARLMKDEWAALHPTSDEHLALFRRLEYEVLTQDQRRSAALTGTDCELLC</sequence>
<dbReference type="GO" id="GO:0045905">
    <property type="term" value="P:positive regulation of translational termination"/>
    <property type="evidence" value="ECO:0007669"/>
    <property type="project" value="TreeGrafter"/>
</dbReference>
<dbReference type="PANTHER" id="PTHR12480">
    <property type="entry name" value="ARGININE DEMETHYLASE AND LYSYL-HYDROXYLASE JMJD"/>
    <property type="match status" value="1"/>
</dbReference>
<dbReference type="InterPro" id="IPR041667">
    <property type="entry name" value="Cupin_8"/>
</dbReference>
<dbReference type="PROSITE" id="PS51184">
    <property type="entry name" value="JMJC"/>
    <property type="match status" value="1"/>
</dbReference>
<keyword evidence="3" id="KW-1185">Reference proteome</keyword>
<name>A0A507DXX5_9FUNG</name>
<dbReference type="GO" id="GO:0016706">
    <property type="term" value="F:2-oxoglutarate-dependent dioxygenase activity"/>
    <property type="evidence" value="ECO:0007669"/>
    <property type="project" value="TreeGrafter"/>
</dbReference>
<reference evidence="2 3" key="1">
    <citation type="journal article" date="2019" name="Sci. Rep.">
        <title>Comparative genomics of chytrid fungi reveal insights into the obligate biotrophic and pathogenic lifestyle of Synchytrium endobioticum.</title>
        <authorList>
            <person name="van de Vossenberg B.T.L.H."/>
            <person name="Warris S."/>
            <person name="Nguyen H.D.T."/>
            <person name="van Gent-Pelzer M.P.E."/>
            <person name="Joly D.L."/>
            <person name="van de Geest H.C."/>
            <person name="Bonants P.J.M."/>
            <person name="Smith D.S."/>
            <person name="Levesque C.A."/>
            <person name="van der Lee T.A.J."/>
        </authorList>
    </citation>
    <scope>NUCLEOTIDE SEQUENCE [LARGE SCALE GENOMIC DNA]</scope>
    <source>
        <strain evidence="2 3">CBS 809.83</strain>
    </source>
</reference>
<dbReference type="InterPro" id="IPR003347">
    <property type="entry name" value="JmjC_dom"/>
</dbReference>
<dbReference type="EMBL" id="QEAQ01000068">
    <property type="protein sequence ID" value="TPX56639.1"/>
    <property type="molecule type" value="Genomic_DNA"/>
</dbReference>
<evidence type="ECO:0000259" key="1">
    <source>
        <dbReference type="PROSITE" id="PS51184"/>
    </source>
</evidence>
<organism evidence="2 3">
    <name type="scientific">Powellomyces hirtus</name>
    <dbReference type="NCBI Taxonomy" id="109895"/>
    <lineage>
        <taxon>Eukaryota</taxon>
        <taxon>Fungi</taxon>
        <taxon>Fungi incertae sedis</taxon>
        <taxon>Chytridiomycota</taxon>
        <taxon>Chytridiomycota incertae sedis</taxon>
        <taxon>Chytridiomycetes</taxon>
        <taxon>Spizellomycetales</taxon>
        <taxon>Powellomycetaceae</taxon>
        <taxon>Powellomyces</taxon>
    </lineage>
</organism>
<dbReference type="InterPro" id="IPR050910">
    <property type="entry name" value="JMJD6_ArgDemeth/LysHydrox"/>
</dbReference>